<dbReference type="Gene3D" id="2.60.480.10">
    <property type="entry name" value="eubacterium ventriosum atcc domain"/>
    <property type="match status" value="1"/>
</dbReference>
<gene>
    <name evidence="3" type="ORF">GCM10007380_11210</name>
</gene>
<dbReference type="RefSeq" id="WP_087999337.1">
    <property type="nucleotide sequence ID" value="NZ_BMHB01000001.1"/>
</dbReference>
<evidence type="ECO:0000259" key="2">
    <source>
        <dbReference type="Pfam" id="PF12164"/>
    </source>
</evidence>
<accession>A0A8J3EWM3</accession>
<dbReference type="OrthoDB" id="9782754at2"/>
<dbReference type="Proteomes" id="UP000626244">
    <property type="component" value="Unassembled WGS sequence"/>
</dbReference>
<dbReference type="AlphaFoldDB" id="A0A8J3EWM3"/>
<dbReference type="Pfam" id="PF12164">
    <property type="entry name" value="SporV_AA"/>
    <property type="match status" value="1"/>
</dbReference>
<proteinExistence type="predicted"/>
<sequence length="208" mass="24007">MKKVLYIKLLNRVVVQVGKSVRLGDIARLQGINIQLDEIKNIIVHEAKKEDGTHTVIDILELLPLIQAVDSEVSFELIGVTMCILELENAVEKENVILFLFVWILLFAGSSLAIIYFHEDVSMQQVQQRIYYLITGEYHHKPLLLQVPYSLGLGIGMVLFFNQWFKTRLNEEPSPLEVEMFQYQRSMDEYVLVNENKKPTKSVNDDDP</sequence>
<keyword evidence="1" id="KW-1133">Transmembrane helix</keyword>
<evidence type="ECO:0000313" key="3">
    <source>
        <dbReference type="EMBL" id="GGI12108.1"/>
    </source>
</evidence>
<feature type="domain" description="Stage V sporulation protein AA" evidence="2">
    <location>
        <begin position="3"/>
        <end position="88"/>
    </location>
</feature>
<dbReference type="InterPro" id="IPR038548">
    <property type="entry name" value="SporV_AA_N_sf"/>
</dbReference>
<comment type="caution">
    <text evidence="3">The sequence shown here is derived from an EMBL/GenBank/DDBJ whole genome shotgun (WGS) entry which is preliminary data.</text>
</comment>
<feature type="transmembrane region" description="Helical" evidence="1">
    <location>
        <begin position="143"/>
        <end position="161"/>
    </location>
</feature>
<evidence type="ECO:0000313" key="4">
    <source>
        <dbReference type="Proteomes" id="UP000626244"/>
    </source>
</evidence>
<organism evidence="3 4">
    <name type="scientific">Gottfriedia solisilvae</name>
    <dbReference type="NCBI Taxonomy" id="1516104"/>
    <lineage>
        <taxon>Bacteria</taxon>
        <taxon>Bacillati</taxon>
        <taxon>Bacillota</taxon>
        <taxon>Bacilli</taxon>
        <taxon>Bacillales</taxon>
        <taxon>Bacillaceae</taxon>
        <taxon>Gottfriedia</taxon>
    </lineage>
</organism>
<keyword evidence="4" id="KW-1185">Reference proteome</keyword>
<reference evidence="4" key="1">
    <citation type="journal article" date="2019" name="Int. J. Syst. Evol. Microbiol.">
        <title>The Global Catalogue of Microorganisms (GCM) 10K type strain sequencing project: providing services to taxonomists for standard genome sequencing and annotation.</title>
        <authorList>
            <consortium name="The Broad Institute Genomics Platform"/>
            <consortium name="The Broad Institute Genome Sequencing Center for Infectious Disease"/>
            <person name="Wu L."/>
            <person name="Ma J."/>
        </authorList>
    </citation>
    <scope>NUCLEOTIDE SEQUENCE [LARGE SCALE GENOMIC DNA]</scope>
    <source>
        <strain evidence="4">CGMCC 1.14993</strain>
    </source>
</reference>
<protein>
    <submittedName>
        <fullName evidence="3">Stage V sporulation protein AA</fullName>
    </submittedName>
</protein>
<dbReference type="EMBL" id="BMHB01000001">
    <property type="protein sequence ID" value="GGI12108.1"/>
    <property type="molecule type" value="Genomic_DNA"/>
</dbReference>
<dbReference type="InterPro" id="IPR021997">
    <property type="entry name" value="SporV_AA"/>
</dbReference>
<feature type="transmembrane region" description="Helical" evidence="1">
    <location>
        <begin position="96"/>
        <end position="117"/>
    </location>
</feature>
<keyword evidence="1" id="KW-0472">Membrane</keyword>
<keyword evidence="1" id="KW-0812">Transmembrane</keyword>
<evidence type="ECO:0000256" key="1">
    <source>
        <dbReference type="SAM" id="Phobius"/>
    </source>
</evidence>
<name>A0A8J3EWM3_9BACI</name>